<keyword evidence="3" id="KW-1185">Reference proteome</keyword>
<dbReference type="Proteomes" id="UP000218811">
    <property type="component" value="Unassembled WGS sequence"/>
</dbReference>
<proteinExistence type="predicted"/>
<evidence type="ECO:0000256" key="1">
    <source>
        <dbReference type="SAM" id="MobiDB-lite"/>
    </source>
</evidence>
<reference evidence="2 3" key="1">
    <citation type="journal article" date="2012" name="Science">
        <title>The Paleozoic origin of enzymatic lignin decomposition reconstructed from 31 fungal genomes.</title>
        <authorList>
            <person name="Floudas D."/>
            <person name="Binder M."/>
            <person name="Riley R."/>
            <person name="Barry K."/>
            <person name="Blanchette R.A."/>
            <person name="Henrissat B."/>
            <person name="Martinez A.T."/>
            <person name="Otillar R."/>
            <person name="Spatafora J.W."/>
            <person name="Yadav J.S."/>
            <person name="Aerts A."/>
            <person name="Benoit I."/>
            <person name="Boyd A."/>
            <person name="Carlson A."/>
            <person name="Copeland A."/>
            <person name="Coutinho P.M."/>
            <person name="de Vries R.P."/>
            <person name="Ferreira P."/>
            <person name="Findley K."/>
            <person name="Foster B."/>
            <person name="Gaskell J."/>
            <person name="Glotzer D."/>
            <person name="Gorecki P."/>
            <person name="Heitman J."/>
            <person name="Hesse C."/>
            <person name="Hori C."/>
            <person name="Igarashi K."/>
            <person name="Jurgens J.A."/>
            <person name="Kallen N."/>
            <person name="Kersten P."/>
            <person name="Kohler A."/>
            <person name="Kuees U."/>
            <person name="Kumar T.K.A."/>
            <person name="Kuo A."/>
            <person name="LaButti K."/>
            <person name="Larrondo L.F."/>
            <person name="Lindquist E."/>
            <person name="Ling A."/>
            <person name="Lombard V."/>
            <person name="Lucas S."/>
            <person name="Lundell T."/>
            <person name="Martin R."/>
            <person name="McLaughlin D.J."/>
            <person name="Morgenstern I."/>
            <person name="Morin E."/>
            <person name="Murat C."/>
            <person name="Nagy L.G."/>
            <person name="Nolan M."/>
            <person name="Ohm R.A."/>
            <person name="Patyshakuliyeva A."/>
            <person name="Rokas A."/>
            <person name="Ruiz-Duenas F.J."/>
            <person name="Sabat G."/>
            <person name="Salamov A."/>
            <person name="Samejima M."/>
            <person name="Schmutz J."/>
            <person name="Slot J.C."/>
            <person name="St John F."/>
            <person name="Stenlid J."/>
            <person name="Sun H."/>
            <person name="Sun S."/>
            <person name="Syed K."/>
            <person name="Tsang A."/>
            <person name="Wiebenga A."/>
            <person name="Young D."/>
            <person name="Pisabarro A."/>
            <person name="Eastwood D.C."/>
            <person name="Martin F."/>
            <person name="Cullen D."/>
            <person name="Grigoriev I.V."/>
            <person name="Hibbett D.S."/>
        </authorList>
    </citation>
    <scope>NUCLEOTIDE SEQUENCE [LARGE SCALE GENOMIC DNA]</scope>
    <source>
        <strain evidence="2 3">MD-104</strain>
    </source>
</reference>
<accession>A0A2H3JBT0</accession>
<organism evidence="2 3">
    <name type="scientific">Wolfiporia cocos (strain MD-104)</name>
    <name type="common">Brown rot fungus</name>
    <dbReference type="NCBI Taxonomy" id="742152"/>
    <lineage>
        <taxon>Eukaryota</taxon>
        <taxon>Fungi</taxon>
        <taxon>Dikarya</taxon>
        <taxon>Basidiomycota</taxon>
        <taxon>Agaricomycotina</taxon>
        <taxon>Agaricomycetes</taxon>
        <taxon>Polyporales</taxon>
        <taxon>Phaeolaceae</taxon>
        <taxon>Wolfiporia</taxon>
    </lineage>
</organism>
<evidence type="ECO:0000313" key="3">
    <source>
        <dbReference type="Proteomes" id="UP000218811"/>
    </source>
</evidence>
<dbReference type="AlphaFoldDB" id="A0A2H3JBT0"/>
<protein>
    <submittedName>
        <fullName evidence="2">Uncharacterized protein</fullName>
    </submittedName>
</protein>
<feature type="region of interest" description="Disordered" evidence="1">
    <location>
        <begin position="61"/>
        <end position="138"/>
    </location>
</feature>
<evidence type="ECO:0000313" key="2">
    <source>
        <dbReference type="EMBL" id="PCH39361.1"/>
    </source>
</evidence>
<dbReference type="EMBL" id="KB467987">
    <property type="protein sequence ID" value="PCH39361.1"/>
    <property type="molecule type" value="Genomic_DNA"/>
</dbReference>
<feature type="compositionally biased region" description="Low complexity" evidence="1">
    <location>
        <begin position="116"/>
        <end position="127"/>
    </location>
</feature>
<sequence>MATVLGLGATCSLHRGGASVARLIDVPGRLPAAGSRSTSCSHSLSGLHRYLCDGDGDQYCGRASRRRPRSPVLPGRTSKPPTESTRCVRRAIARPNAAHSQVTPAEPLDPPNPGASSSYITSTCPSSQAQQRAEVPRF</sequence>
<name>A0A2H3JBT0_WOLCO</name>
<gene>
    <name evidence="2" type="ORF">WOLCODRAFT_29500</name>
</gene>